<accession>A0A383WBB0</accession>
<name>A0A383WBB0_TETOB</name>
<dbReference type="EMBL" id="FNXT01001214">
    <property type="protein sequence ID" value="SZX74379.1"/>
    <property type="molecule type" value="Genomic_DNA"/>
</dbReference>
<keyword evidence="1" id="KW-0732">Signal</keyword>
<keyword evidence="3" id="KW-1185">Reference proteome</keyword>
<evidence type="ECO:0008006" key="4">
    <source>
        <dbReference type="Google" id="ProtNLM"/>
    </source>
</evidence>
<reference evidence="2 3" key="1">
    <citation type="submission" date="2016-10" db="EMBL/GenBank/DDBJ databases">
        <authorList>
            <person name="Cai Z."/>
        </authorList>
    </citation>
    <scope>NUCLEOTIDE SEQUENCE [LARGE SCALE GENOMIC DNA]</scope>
</reference>
<sequence>MKIKTLACTAVLVLAACLALPATAQPKLVLNLTLNATRVGDKAVGIATIVNPTKQPVEVGKLMFDIRFDDKDSITKDDIRQQFTMPSCGSTKLPTKLAPGAVLACPFTSNDNIYHGAISIVSGAMKLTEENASGNYLGFDVIPKLMPISAGSKPASSTASASSKPPRSKPAAYTATLQANVPGKDIACGQKDYAGKPAAFCKVCGGKAAVQAACDARKECAAFDLEGPDCGYLKAAKGPFKKPAKGFTSYAKA</sequence>
<protein>
    <recommendedName>
        <fullName evidence="4">MD-2-related lipid-recognition domain-containing protein</fullName>
    </recommendedName>
</protein>
<feature type="chain" id="PRO_5016905014" description="MD-2-related lipid-recognition domain-containing protein" evidence="1">
    <location>
        <begin position="25"/>
        <end position="253"/>
    </location>
</feature>
<evidence type="ECO:0000313" key="3">
    <source>
        <dbReference type="Proteomes" id="UP000256970"/>
    </source>
</evidence>
<proteinExistence type="predicted"/>
<dbReference type="Proteomes" id="UP000256970">
    <property type="component" value="Unassembled WGS sequence"/>
</dbReference>
<evidence type="ECO:0000313" key="2">
    <source>
        <dbReference type="EMBL" id="SZX74379.1"/>
    </source>
</evidence>
<dbReference type="STRING" id="3088.A0A383WBB0"/>
<dbReference type="PROSITE" id="PS51257">
    <property type="entry name" value="PROKAR_LIPOPROTEIN"/>
    <property type="match status" value="1"/>
</dbReference>
<organism evidence="2 3">
    <name type="scientific">Tetradesmus obliquus</name>
    <name type="common">Green alga</name>
    <name type="synonym">Acutodesmus obliquus</name>
    <dbReference type="NCBI Taxonomy" id="3088"/>
    <lineage>
        <taxon>Eukaryota</taxon>
        <taxon>Viridiplantae</taxon>
        <taxon>Chlorophyta</taxon>
        <taxon>core chlorophytes</taxon>
        <taxon>Chlorophyceae</taxon>
        <taxon>CS clade</taxon>
        <taxon>Sphaeropleales</taxon>
        <taxon>Scenedesmaceae</taxon>
        <taxon>Tetradesmus</taxon>
    </lineage>
</organism>
<evidence type="ECO:0000256" key="1">
    <source>
        <dbReference type="SAM" id="SignalP"/>
    </source>
</evidence>
<dbReference type="AlphaFoldDB" id="A0A383WBB0"/>
<gene>
    <name evidence="2" type="ORF">BQ4739_LOCUS14655</name>
</gene>
<feature type="signal peptide" evidence="1">
    <location>
        <begin position="1"/>
        <end position="24"/>
    </location>
</feature>